<evidence type="ECO:0000256" key="1">
    <source>
        <dbReference type="ARBA" id="ARBA00005964"/>
    </source>
</evidence>
<dbReference type="CDD" id="cd00312">
    <property type="entry name" value="Esterase_lipase"/>
    <property type="match status" value="1"/>
</dbReference>
<evidence type="ECO:0000259" key="7">
    <source>
        <dbReference type="Pfam" id="PF00135"/>
    </source>
</evidence>
<dbReference type="AlphaFoldDB" id="A0A0K8TVA5"/>
<dbReference type="PANTHER" id="PTHR43142">
    <property type="entry name" value="CARBOXYLIC ESTER HYDROLASE"/>
    <property type="match status" value="1"/>
</dbReference>
<keyword evidence="2" id="KW-0719">Serine esterase</keyword>
<dbReference type="Gene3D" id="3.40.50.1820">
    <property type="entry name" value="alpha/beta hydrolase"/>
    <property type="match status" value="1"/>
</dbReference>
<evidence type="ECO:0000313" key="8">
    <source>
        <dbReference type="EMBL" id="JAI18196.1"/>
    </source>
</evidence>
<keyword evidence="5" id="KW-0325">Glycoprotein</keyword>
<feature type="domain" description="Carboxylesterase type B" evidence="7">
    <location>
        <begin position="3"/>
        <end position="515"/>
    </location>
</feature>
<dbReference type="EC" id="3.1.1.-" evidence="6"/>
<dbReference type="InterPro" id="IPR029058">
    <property type="entry name" value="AB_hydrolase_fold"/>
</dbReference>
<organism evidence="8">
    <name type="scientific">Epiphyas postvittana</name>
    <name type="common">Light brown apple moth</name>
    <dbReference type="NCBI Taxonomy" id="65032"/>
    <lineage>
        <taxon>Eukaryota</taxon>
        <taxon>Metazoa</taxon>
        <taxon>Ecdysozoa</taxon>
        <taxon>Arthropoda</taxon>
        <taxon>Hexapoda</taxon>
        <taxon>Insecta</taxon>
        <taxon>Pterygota</taxon>
        <taxon>Neoptera</taxon>
        <taxon>Endopterygota</taxon>
        <taxon>Lepidoptera</taxon>
        <taxon>Glossata</taxon>
        <taxon>Ditrysia</taxon>
        <taxon>Tortricoidea</taxon>
        <taxon>Tortricidae</taxon>
        <taxon>Tortricinae</taxon>
        <taxon>Epiphyas</taxon>
    </lineage>
</organism>
<comment type="similarity">
    <text evidence="1 6">Belongs to the type-B carboxylesterase/lipase family.</text>
</comment>
<evidence type="ECO:0000256" key="4">
    <source>
        <dbReference type="ARBA" id="ARBA00023157"/>
    </source>
</evidence>
<dbReference type="PROSITE" id="PS00122">
    <property type="entry name" value="CARBOXYLESTERASE_B_1"/>
    <property type="match status" value="1"/>
</dbReference>
<evidence type="ECO:0000256" key="6">
    <source>
        <dbReference type="RuleBase" id="RU361235"/>
    </source>
</evidence>
<dbReference type="InterPro" id="IPR019819">
    <property type="entry name" value="Carboxylesterase_B_CS"/>
</dbReference>
<dbReference type="PROSITE" id="PS00941">
    <property type="entry name" value="CARBOXYLESTERASE_B_2"/>
    <property type="match status" value="1"/>
</dbReference>
<accession>A0A0K8TVA5</accession>
<evidence type="ECO:0000256" key="5">
    <source>
        <dbReference type="ARBA" id="ARBA00023180"/>
    </source>
</evidence>
<dbReference type="GO" id="GO:0052689">
    <property type="term" value="F:carboxylic ester hydrolase activity"/>
    <property type="evidence" value="ECO:0007669"/>
    <property type="project" value="UniProtKB-KW"/>
</dbReference>
<dbReference type="EMBL" id="GCVX01000034">
    <property type="protein sequence ID" value="JAI18196.1"/>
    <property type="molecule type" value="Transcribed_RNA"/>
</dbReference>
<name>A0A0K8TVA5_EPIPO</name>
<keyword evidence="4" id="KW-1015">Disulfide bond</keyword>
<dbReference type="PANTHER" id="PTHR43142:SF1">
    <property type="entry name" value="CARBOXYLIC ESTER HYDROLASE"/>
    <property type="match status" value="1"/>
</dbReference>
<keyword evidence="3 6" id="KW-0378">Hydrolase</keyword>
<sequence length="532" mass="59442">MAVVKTEQGLLEGTVCENAEGSYTAFKGIPYAKPPIGNLRFKAPEPPEPWEGLRDASQHGAVCPQYNERLDRLEPGSEDCLYLNVYTRSLNPSKPLPVMVWIHGGGFYTGSGNSDYYGPEFFMAHDVILVTFNYRLEVLGFLSLETEEVPGNAGLKDQVAALKWVKQNIAAFGGDPNNVTIFGCSAGAASTSLHLVSKMSAGLFNKAICQSGVCLNEWGYTLYGRKRAFQLGKLLGKETEDPEELLKFLRTVPTSSLVSIQLPFIESGLSDLADAILFGPVIENSQLNVEKFLTELPPDLVQRGQTANVPVIVGYTSGEGIEISRKLPAIAAFLPVSGAVVPRELKLKWKPEKLQDADAKIRKFYFDSKDITTEMVQEVANLETDRMFAYNIRRFARYHYSHNTEPVYLYKFMPETERNHTKKQYKMESIKGVCHADDLPYLFNVTCLDIPLTEESRSIIRQLVTLWTNFASTGKPTIDAPVQWKPFTETERNCCEIGQTLICSQDVDSQNMKFWEEIYGEEQIGGANNVDT</sequence>
<evidence type="ECO:0000256" key="2">
    <source>
        <dbReference type="ARBA" id="ARBA00022487"/>
    </source>
</evidence>
<dbReference type="InterPro" id="IPR002018">
    <property type="entry name" value="CarbesteraseB"/>
</dbReference>
<dbReference type="ESTHER" id="epipo-a0a0k8tva5">
    <property type="family name" value="Carb_B_Arthropoda"/>
</dbReference>
<dbReference type="SUPFAM" id="SSF53474">
    <property type="entry name" value="alpha/beta-Hydrolases"/>
    <property type="match status" value="1"/>
</dbReference>
<dbReference type="Pfam" id="PF00135">
    <property type="entry name" value="COesterase"/>
    <property type="match status" value="1"/>
</dbReference>
<dbReference type="InterPro" id="IPR019826">
    <property type="entry name" value="Carboxylesterase_B_AS"/>
</dbReference>
<evidence type="ECO:0000256" key="3">
    <source>
        <dbReference type="ARBA" id="ARBA00022801"/>
    </source>
</evidence>
<reference evidence="8" key="1">
    <citation type="journal article" date="2015" name="PLoS ONE">
        <title>The Peripheral Olfactory Repertoire of the Lightbrown Apple Moth, Epiphyas postvittana.</title>
        <authorList>
            <person name="Corcoran J.A."/>
            <person name="Jordan M.D."/>
            <person name="Thrimawithana A.H."/>
            <person name="Crowhurst R.N."/>
            <person name="Newcomb R.D."/>
        </authorList>
    </citation>
    <scope>NUCLEOTIDE SEQUENCE</scope>
</reference>
<protein>
    <recommendedName>
        <fullName evidence="6">Carboxylic ester hydrolase</fullName>
        <ecNumber evidence="6">3.1.1.-</ecNumber>
    </recommendedName>
</protein>
<proteinExistence type="inferred from homology"/>